<feature type="compositionally biased region" description="Low complexity" evidence="3">
    <location>
        <begin position="442"/>
        <end position="452"/>
    </location>
</feature>
<dbReference type="AlphaFoldDB" id="A0A1D1ZPS4"/>
<dbReference type="PANTHER" id="PTHR12983">
    <property type="entry name" value="RING FINGER 10 FAMILY MEMBER"/>
    <property type="match status" value="1"/>
</dbReference>
<evidence type="ECO:0000256" key="2">
    <source>
        <dbReference type="ARBA" id="ARBA00022490"/>
    </source>
</evidence>
<keyword evidence="2" id="KW-0963">Cytoplasm</keyword>
<feature type="compositionally biased region" description="Polar residues" evidence="3">
    <location>
        <begin position="682"/>
        <end position="704"/>
    </location>
</feature>
<evidence type="ECO:0000256" key="1">
    <source>
        <dbReference type="ARBA" id="ARBA00004496"/>
    </source>
</evidence>
<evidence type="ECO:0000256" key="3">
    <source>
        <dbReference type="SAM" id="MobiDB-lite"/>
    </source>
</evidence>
<feature type="compositionally biased region" description="Low complexity" evidence="3">
    <location>
        <begin position="656"/>
        <end position="671"/>
    </location>
</feature>
<feature type="region of interest" description="Disordered" evidence="3">
    <location>
        <begin position="651"/>
        <end position="722"/>
    </location>
</feature>
<dbReference type="InterPro" id="IPR013083">
    <property type="entry name" value="Znf_RING/FYVE/PHD"/>
</dbReference>
<feature type="compositionally biased region" description="Polar residues" evidence="3">
    <location>
        <begin position="416"/>
        <end position="427"/>
    </location>
</feature>
<feature type="region of interest" description="Disordered" evidence="3">
    <location>
        <begin position="1"/>
        <end position="80"/>
    </location>
</feature>
<accession>A0A1D1ZPS4</accession>
<dbReference type="GO" id="GO:0000976">
    <property type="term" value="F:transcription cis-regulatory region binding"/>
    <property type="evidence" value="ECO:0007669"/>
    <property type="project" value="TreeGrafter"/>
</dbReference>
<evidence type="ECO:0000313" key="4">
    <source>
        <dbReference type="EMBL" id="JAT68986.1"/>
    </source>
</evidence>
<reference evidence="4" key="1">
    <citation type="submission" date="2015-08" db="EMBL/GenBank/DDBJ databases">
        <authorList>
            <person name="Babu N.S."/>
            <person name="Beckwith C.J."/>
            <person name="Beseler K.G."/>
            <person name="Brison A."/>
            <person name="Carone J.V."/>
            <person name="Caskin T.P."/>
            <person name="Diamond M."/>
            <person name="Durham M.E."/>
            <person name="Foxe J.M."/>
            <person name="Go M."/>
            <person name="Henderson B.A."/>
            <person name="Jones I.B."/>
            <person name="McGettigan J.A."/>
            <person name="Micheletti S.J."/>
            <person name="Nasrallah M.E."/>
            <person name="Ortiz D."/>
            <person name="Piller C.R."/>
            <person name="Privatt S.R."/>
            <person name="Schneider S.L."/>
            <person name="Sharp S."/>
            <person name="Smith T.C."/>
            <person name="Stanton J.D."/>
            <person name="Ullery H.E."/>
            <person name="Wilson R.J."/>
            <person name="Serrano M.G."/>
            <person name="Buck G."/>
            <person name="Lee V."/>
            <person name="Wang Y."/>
            <person name="Carvalho R."/>
            <person name="Voegtly L."/>
            <person name="Shi R."/>
            <person name="Duckworth R."/>
            <person name="Johnson A."/>
            <person name="Loviza R."/>
            <person name="Walstead R."/>
            <person name="Shah Z."/>
            <person name="Kiflezghi M."/>
            <person name="Wade K."/>
            <person name="Ball S.L."/>
            <person name="Bradley K.W."/>
            <person name="Asai D.J."/>
            <person name="Bowman C.A."/>
            <person name="Russell D.A."/>
            <person name="Pope W.H."/>
            <person name="Jacobs-Sera D."/>
            <person name="Hendrix R.W."/>
            <person name="Hatfull G.F."/>
        </authorList>
    </citation>
    <scope>NUCLEOTIDE SEQUENCE</scope>
</reference>
<name>A0A1D1ZPS4_AUXPR</name>
<comment type="subcellular location">
    <subcellularLocation>
        <location evidence="1">Cytoplasm</location>
    </subcellularLocation>
</comment>
<dbReference type="EMBL" id="GDKF01009636">
    <property type="protein sequence ID" value="JAT68986.1"/>
    <property type="molecule type" value="Transcribed_RNA"/>
</dbReference>
<sequence>MSASASQDLPGERDRHSESQLGRGRAKYEKQLNQNAAEFSPAGSAPVEINRGARVPDKAQGKQSDAWKRSSGLSPGSPHLTTGKAVASLLKFQYAPRPQISQISRPRQLPAPNRSTRRAAYAAHVNHRFLISDVVLPHLSNWDLDLDTLWADVVQVEVLTSEDLVCPITLEMPVCPQITPCGHVFSCHAIVQHMGGINEGPATFRCPLCFSLIKKLDLRSASIRRVAAFQVGKDMHMVRRSPSPAKGDVSRNFFSEAANGSQELHVSVESTAKMQPPVATRNWASMPRTGSASFEARLPSCHAFERFTTVSDPLPLFQQQAAALCRMACQAEAEGGLEAAFTAPFIRQSATFVSQQAAQWYEHQSIRKHTFDGAISQADAAAAKKLGAQAARQVDQAGASVTGATVVATRLQQQFPSLPSEASQQETLYGRSDASRQDPGTEASGSAAAESSPRPDGNEQTDTAGVESLVAGSTALHASFQSDDGQWVFLSPVNMRMLLHEAEATATPLPTGLHGRLLELEYITQTEASRRRYRALSHLPLGATFRLCELDLSDCCSADTLDAFSEGLKLRAARRARLAKQAAHQSRRDTMAATEAAARAAYPVPQAAPPIEEWGGEPKLWIDPGAIVTSATVAQGGVSYARLTREGFTASGPELSSARSPGASVPSVPSPQGAWAKRQATPGAQQEGTRVTWSASTPPHSKQASGGKGKKTVVYTTQQRKY</sequence>
<dbReference type="SUPFAM" id="SSF57850">
    <property type="entry name" value="RING/U-box"/>
    <property type="match status" value="1"/>
</dbReference>
<feature type="region of interest" description="Disordered" evidence="3">
    <location>
        <begin position="416"/>
        <end position="463"/>
    </location>
</feature>
<protein>
    <recommendedName>
        <fullName evidence="5">RING-type domain-containing protein</fullName>
    </recommendedName>
</protein>
<dbReference type="InterPro" id="IPR039739">
    <property type="entry name" value="MAG2/RNF10"/>
</dbReference>
<dbReference type="GO" id="GO:0045944">
    <property type="term" value="P:positive regulation of transcription by RNA polymerase II"/>
    <property type="evidence" value="ECO:0007669"/>
    <property type="project" value="TreeGrafter"/>
</dbReference>
<dbReference type="GO" id="GO:0005737">
    <property type="term" value="C:cytoplasm"/>
    <property type="evidence" value="ECO:0007669"/>
    <property type="project" value="UniProtKB-SubCell"/>
</dbReference>
<feature type="compositionally biased region" description="Basic and acidic residues" evidence="3">
    <location>
        <begin position="54"/>
        <end position="68"/>
    </location>
</feature>
<organism evidence="4">
    <name type="scientific">Auxenochlorella protothecoides</name>
    <name type="common">Green microalga</name>
    <name type="synonym">Chlorella protothecoides</name>
    <dbReference type="NCBI Taxonomy" id="3075"/>
    <lineage>
        <taxon>Eukaryota</taxon>
        <taxon>Viridiplantae</taxon>
        <taxon>Chlorophyta</taxon>
        <taxon>core chlorophytes</taxon>
        <taxon>Trebouxiophyceae</taxon>
        <taxon>Chlorellales</taxon>
        <taxon>Chlorellaceae</taxon>
        <taxon>Auxenochlorella</taxon>
    </lineage>
</organism>
<dbReference type="Gene3D" id="3.30.40.10">
    <property type="entry name" value="Zinc/RING finger domain, C3HC4 (zinc finger)"/>
    <property type="match status" value="1"/>
</dbReference>
<evidence type="ECO:0008006" key="5">
    <source>
        <dbReference type="Google" id="ProtNLM"/>
    </source>
</evidence>
<gene>
    <name evidence="4" type="ORF">g.62061</name>
</gene>
<proteinExistence type="predicted"/>
<dbReference type="PANTHER" id="PTHR12983:SF9">
    <property type="entry name" value="E3 UBIQUITIN-PROTEIN LIGASE RNF10"/>
    <property type="match status" value="1"/>
</dbReference>